<dbReference type="PANTHER" id="PTHR24321:SF8">
    <property type="entry name" value="ESTRADIOL 17-BETA-DEHYDROGENASE 8-RELATED"/>
    <property type="match status" value="1"/>
</dbReference>
<name>G8RY36_MYCRN</name>
<dbReference type="SMART" id="SM00822">
    <property type="entry name" value="PKS_KR"/>
    <property type="match status" value="1"/>
</dbReference>
<dbReference type="FunFam" id="3.40.50.720:FF:000084">
    <property type="entry name" value="Short-chain dehydrogenase reductase"/>
    <property type="match status" value="1"/>
</dbReference>
<organism evidence="5 6">
    <name type="scientific">Mycolicibacterium rhodesiae (strain NBB3)</name>
    <name type="common">Mycobacterium rhodesiae</name>
    <dbReference type="NCBI Taxonomy" id="710685"/>
    <lineage>
        <taxon>Bacteria</taxon>
        <taxon>Bacillati</taxon>
        <taxon>Actinomycetota</taxon>
        <taxon>Actinomycetes</taxon>
        <taxon>Mycobacteriales</taxon>
        <taxon>Mycobacteriaceae</taxon>
        <taxon>Mycolicibacterium</taxon>
    </lineage>
</organism>
<dbReference type="AlphaFoldDB" id="G8RY36"/>
<evidence type="ECO:0000256" key="3">
    <source>
        <dbReference type="ARBA" id="ARBA00023027"/>
    </source>
</evidence>
<dbReference type="PRINTS" id="PR00081">
    <property type="entry name" value="GDHRDH"/>
</dbReference>
<dbReference type="InterPro" id="IPR036291">
    <property type="entry name" value="NAD(P)-bd_dom_sf"/>
</dbReference>
<dbReference type="HOGENOM" id="CLU_010194_1_0_11"/>
<protein>
    <recommendedName>
        <fullName evidence="4">Ketoreductase domain-containing protein</fullName>
    </recommendedName>
</protein>
<dbReference type="eggNOG" id="COG1028">
    <property type="taxonomic scope" value="Bacteria"/>
</dbReference>
<dbReference type="PANTHER" id="PTHR24321">
    <property type="entry name" value="DEHYDROGENASES, SHORT CHAIN"/>
    <property type="match status" value="1"/>
</dbReference>
<evidence type="ECO:0000256" key="2">
    <source>
        <dbReference type="ARBA" id="ARBA00023002"/>
    </source>
</evidence>
<dbReference type="STRING" id="710685.MycrhN_0078"/>
<keyword evidence="3" id="KW-0520">NAD</keyword>
<dbReference type="Pfam" id="PF13561">
    <property type="entry name" value="adh_short_C2"/>
    <property type="match status" value="1"/>
</dbReference>
<keyword evidence="6" id="KW-1185">Reference proteome</keyword>
<feature type="domain" description="Ketoreductase" evidence="4">
    <location>
        <begin position="48"/>
        <end position="217"/>
    </location>
</feature>
<dbReference type="PATRIC" id="fig|710685.3.peg.80"/>
<reference evidence="5 6" key="1">
    <citation type="submission" date="2011-12" db="EMBL/GenBank/DDBJ databases">
        <title>Complete sequence of Mycobacterium rhodesiae NBB3.</title>
        <authorList>
            <consortium name="US DOE Joint Genome Institute"/>
            <person name="Lucas S."/>
            <person name="Han J."/>
            <person name="Lapidus A."/>
            <person name="Cheng J.-F."/>
            <person name="Goodwin L."/>
            <person name="Pitluck S."/>
            <person name="Peters L."/>
            <person name="Mikhailova N."/>
            <person name="Gu W."/>
            <person name="Detter J.C."/>
            <person name="Han C."/>
            <person name="Tapia R."/>
            <person name="Land M."/>
            <person name="Hauser L."/>
            <person name="Kyrpides N."/>
            <person name="Ivanova N."/>
            <person name="Pagani I."/>
            <person name="Mattes T."/>
            <person name="Holmes A."/>
            <person name="Rutledge P."/>
            <person name="Paulsen I."/>
            <person name="Coleman N."/>
            <person name="Woyke T."/>
        </authorList>
    </citation>
    <scope>NUCLEOTIDE SEQUENCE [LARGE SCALE GENOMIC DNA]</scope>
    <source>
        <strain evidence="5 6">NBB3</strain>
    </source>
</reference>
<evidence type="ECO:0000256" key="1">
    <source>
        <dbReference type="ARBA" id="ARBA00006484"/>
    </source>
</evidence>
<keyword evidence="2" id="KW-0560">Oxidoreductase</keyword>
<evidence type="ECO:0000313" key="5">
    <source>
        <dbReference type="EMBL" id="AEV70729.1"/>
    </source>
</evidence>
<dbReference type="SUPFAM" id="SSF51735">
    <property type="entry name" value="NAD(P)-binding Rossmann-fold domains"/>
    <property type="match status" value="1"/>
</dbReference>
<accession>G8RY36</accession>
<dbReference type="InterPro" id="IPR057326">
    <property type="entry name" value="KR_dom"/>
</dbReference>
<dbReference type="Gene3D" id="3.40.50.720">
    <property type="entry name" value="NAD(P)-binding Rossmann-like Domain"/>
    <property type="match status" value="1"/>
</dbReference>
<dbReference type="EMBL" id="CP003169">
    <property type="protein sequence ID" value="AEV70729.1"/>
    <property type="molecule type" value="Genomic_DNA"/>
</dbReference>
<dbReference type="GO" id="GO:0016491">
    <property type="term" value="F:oxidoreductase activity"/>
    <property type="evidence" value="ECO:0007669"/>
    <property type="project" value="UniProtKB-KW"/>
</dbReference>
<gene>
    <name evidence="5" type="ordered locus">MycrhN_0078</name>
</gene>
<dbReference type="NCBIfam" id="NF005559">
    <property type="entry name" value="PRK07231.1"/>
    <property type="match status" value="1"/>
</dbReference>
<dbReference type="Proteomes" id="UP000005442">
    <property type="component" value="Chromosome"/>
</dbReference>
<sequence>MARFSVSTVNARRATRVLNALADSAKSAAPTKGRKPLTTQERGRLFGKSAVITGAAFGIGRATAEHFAREGARLIVTDIQDEPLLTLAEDLRRADAEVETVVGDVSVEADAQQMIGTAVDRFGRLDVLVANAGIIPLGDAMEVTTSGWDEVMAVDGRGMFLTCKFAIEAMLPTGGGAIVCLSSISGLAGQKRQAAYGPAKFVATGLTKHLAVEWADRGIRVNAVAPGTIRTERVKQLPYEPGGAEYLAEIERMHPMGRIGEPAEVASAIVFLASDDASFITGAVLPVDGGYLAQ</sequence>
<evidence type="ECO:0000259" key="4">
    <source>
        <dbReference type="SMART" id="SM00822"/>
    </source>
</evidence>
<comment type="similarity">
    <text evidence="1">Belongs to the short-chain dehydrogenases/reductases (SDR) family.</text>
</comment>
<dbReference type="InterPro" id="IPR002347">
    <property type="entry name" value="SDR_fam"/>
</dbReference>
<dbReference type="CDD" id="cd05233">
    <property type="entry name" value="SDR_c"/>
    <property type="match status" value="1"/>
</dbReference>
<proteinExistence type="inferred from homology"/>
<dbReference type="KEGG" id="mrh:MycrhN_0078"/>
<dbReference type="PRINTS" id="PR00080">
    <property type="entry name" value="SDRFAMILY"/>
</dbReference>
<evidence type="ECO:0000313" key="6">
    <source>
        <dbReference type="Proteomes" id="UP000005442"/>
    </source>
</evidence>